<dbReference type="CDD" id="cd01948">
    <property type="entry name" value="EAL"/>
    <property type="match status" value="1"/>
</dbReference>
<keyword evidence="1" id="KW-0812">Transmembrane</keyword>
<dbReference type="InterPro" id="IPR000160">
    <property type="entry name" value="GGDEF_dom"/>
</dbReference>
<dbReference type="SUPFAM" id="SSF141868">
    <property type="entry name" value="EAL domain-like"/>
    <property type="match status" value="1"/>
</dbReference>
<dbReference type="Gene3D" id="3.20.20.450">
    <property type="entry name" value="EAL domain"/>
    <property type="match status" value="1"/>
</dbReference>
<reference evidence="4" key="1">
    <citation type="submission" date="2021-03" db="EMBL/GenBank/DDBJ databases">
        <title>Roseibium sp. CAU 1637 isolated from Incheon.</title>
        <authorList>
            <person name="Kim W."/>
        </authorList>
    </citation>
    <scope>NUCLEOTIDE SEQUENCE</scope>
    <source>
        <strain evidence="4">CAU 1637</strain>
    </source>
</reference>
<feature type="transmembrane region" description="Helical" evidence="1">
    <location>
        <begin position="103"/>
        <end position="122"/>
    </location>
</feature>
<dbReference type="InterPro" id="IPR052155">
    <property type="entry name" value="Biofilm_reg_signaling"/>
</dbReference>
<evidence type="ECO:0000313" key="4">
    <source>
        <dbReference type="EMBL" id="MBO0345010.1"/>
    </source>
</evidence>
<evidence type="ECO:0000259" key="2">
    <source>
        <dbReference type="PROSITE" id="PS50883"/>
    </source>
</evidence>
<evidence type="ECO:0000313" key="5">
    <source>
        <dbReference type="Proteomes" id="UP000664779"/>
    </source>
</evidence>
<dbReference type="AlphaFoldDB" id="A0A939ELP6"/>
<dbReference type="PROSITE" id="PS50887">
    <property type="entry name" value="GGDEF"/>
    <property type="match status" value="1"/>
</dbReference>
<evidence type="ECO:0000256" key="1">
    <source>
        <dbReference type="SAM" id="Phobius"/>
    </source>
</evidence>
<dbReference type="SUPFAM" id="SSF55073">
    <property type="entry name" value="Nucleotide cyclase"/>
    <property type="match status" value="1"/>
</dbReference>
<feature type="transmembrane region" description="Helical" evidence="1">
    <location>
        <begin position="63"/>
        <end position="83"/>
    </location>
</feature>
<protein>
    <submittedName>
        <fullName evidence="4">EAL domain-containing protein</fullName>
    </submittedName>
</protein>
<gene>
    <name evidence="4" type="ORF">J0X15_07260</name>
</gene>
<name>A0A939ELP6_9HYPH</name>
<feature type="transmembrane region" description="Helical" evidence="1">
    <location>
        <begin position="174"/>
        <end position="193"/>
    </location>
</feature>
<dbReference type="Proteomes" id="UP000664779">
    <property type="component" value="Unassembled WGS sequence"/>
</dbReference>
<dbReference type="NCBIfam" id="TIGR00254">
    <property type="entry name" value="GGDEF"/>
    <property type="match status" value="1"/>
</dbReference>
<proteinExistence type="predicted"/>
<dbReference type="Pfam" id="PF00563">
    <property type="entry name" value="EAL"/>
    <property type="match status" value="1"/>
</dbReference>
<dbReference type="SMART" id="SM00267">
    <property type="entry name" value="GGDEF"/>
    <property type="match status" value="1"/>
</dbReference>
<dbReference type="PANTHER" id="PTHR44757:SF2">
    <property type="entry name" value="BIOFILM ARCHITECTURE MAINTENANCE PROTEIN MBAA"/>
    <property type="match status" value="1"/>
</dbReference>
<feature type="transmembrane region" description="Helical" evidence="1">
    <location>
        <begin position="152"/>
        <end position="168"/>
    </location>
</feature>
<dbReference type="InterPro" id="IPR043128">
    <property type="entry name" value="Rev_trsase/Diguanyl_cyclase"/>
</dbReference>
<feature type="domain" description="EAL" evidence="2">
    <location>
        <begin position="413"/>
        <end position="663"/>
    </location>
</feature>
<dbReference type="SMART" id="SM00052">
    <property type="entry name" value="EAL"/>
    <property type="match status" value="1"/>
</dbReference>
<comment type="caution">
    <text evidence="4">The sequence shown here is derived from an EMBL/GenBank/DDBJ whole genome shotgun (WGS) entry which is preliminary data.</text>
</comment>
<dbReference type="PANTHER" id="PTHR44757">
    <property type="entry name" value="DIGUANYLATE CYCLASE DGCP"/>
    <property type="match status" value="1"/>
</dbReference>
<keyword evidence="5" id="KW-1185">Reference proteome</keyword>
<evidence type="ECO:0000259" key="3">
    <source>
        <dbReference type="PROSITE" id="PS50887"/>
    </source>
</evidence>
<keyword evidence="1" id="KW-0472">Membrane</keyword>
<dbReference type="RefSeq" id="WP_206939344.1">
    <property type="nucleotide sequence ID" value="NZ_JAFLNF010000003.1"/>
</dbReference>
<dbReference type="EMBL" id="JAFLNF010000003">
    <property type="protein sequence ID" value="MBO0345010.1"/>
    <property type="molecule type" value="Genomic_DNA"/>
</dbReference>
<dbReference type="CDD" id="cd01949">
    <property type="entry name" value="GGDEF"/>
    <property type="match status" value="1"/>
</dbReference>
<keyword evidence="1" id="KW-1133">Transmembrane helix</keyword>
<dbReference type="InterPro" id="IPR001633">
    <property type="entry name" value="EAL_dom"/>
</dbReference>
<organism evidence="4 5">
    <name type="scientific">Roseibium limicola</name>
    <dbReference type="NCBI Taxonomy" id="2816037"/>
    <lineage>
        <taxon>Bacteria</taxon>
        <taxon>Pseudomonadati</taxon>
        <taxon>Pseudomonadota</taxon>
        <taxon>Alphaproteobacteria</taxon>
        <taxon>Hyphomicrobiales</taxon>
        <taxon>Stappiaceae</taxon>
        <taxon>Roseibium</taxon>
    </lineage>
</organism>
<accession>A0A939ELP6</accession>
<sequence length="673" mass="75028">MKLSGRVESVLRHFKVSDLDPDLLKAQYKANTNQIPLMYFLVLVSTWGLASSFIGAAPNYLSLYLPVVLSLVAASRFVSWARLRSRRLDTRSTLKALRATNRVSGVISLVFVAWAISLTPYSDDHTRGHISFYIGITTVGCMFCLMHIRSAALMMALVINGGFIYFAWNVGDSVFVAEAINVGLASAAMYMLLNINFRDFRALIESRRHLITQQKELIRREAVTRRLSDETVRLAYVDVLTDLPNRRHFFEKLEEKMDQPNFIKPNGSVTIGILDLDGFKRINDVFGHTGGDNLLKQVAACLRGLGRTDMFVSRLGGDEFAMILDGQFEDEELEAIGADICRVISETAEEGADGSNRGLDVTASIGFARWQVPDLTPKELYERADYALYQVKRSGKGKMEIFSAEHEIEIQRIRSLEFCLRTDGIERELSVVYQPIIDTINGKVLAFEALARWNSEVFGAIPPTTFIPVAERIGLIDKLTHALLQRALDQLKTWPDNIKLSFNLSPNSMTSSVMIDRMIAQIEESGVDPCRVDVEITETAMIGNFDDVLTAIDRLKAFGVGIVLDDFGTGYSSLAHLHLLSFDKIKIDKSFVSAVLTNSASFTIVKSMLALGRQMEVGCVVEGVETEEVLKTVRRLGGTTIQGYLFSRPMAAKDILPYLAKFGQDLNPVLRRA</sequence>
<dbReference type="PROSITE" id="PS50883">
    <property type="entry name" value="EAL"/>
    <property type="match status" value="1"/>
</dbReference>
<feature type="domain" description="GGDEF" evidence="3">
    <location>
        <begin position="267"/>
        <end position="404"/>
    </location>
</feature>
<dbReference type="InterPro" id="IPR029787">
    <property type="entry name" value="Nucleotide_cyclase"/>
</dbReference>
<feature type="transmembrane region" description="Helical" evidence="1">
    <location>
        <begin position="37"/>
        <end position="57"/>
    </location>
</feature>
<dbReference type="Gene3D" id="3.30.70.270">
    <property type="match status" value="1"/>
</dbReference>
<dbReference type="InterPro" id="IPR035919">
    <property type="entry name" value="EAL_sf"/>
</dbReference>
<dbReference type="Pfam" id="PF00990">
    <property type="entry name" value="GGDEF"/>
    <property type="match status" value="1"/>
</dbReference>